<sequence length="135" mass="16267">MSNTDGNYVERNTRSWRETHCPNHADLYMEVIGHPPKTFHNAKLTSAPPTKHEYDLYNYDHERFHEVIAENHKVNNYINNHKQYLCKNWKHIHNITKVMMELKEADFLTDDDRGEMIVRHGARRKKKKMPRKKKN</sequence>
<reference evidence="1" key="1">
    <citation type="submission" date="2021-05" db="EMBL/GenBank/DDBJ databases">
        <authorList>
            <person name="Alioto T."/>
            <person name="Alioto T."/>
            <person name="Gomez Garrido J."/>
        </authorList>
    </citation>
    <scope>NUCLEOTIDE SEQUENCE</scope>
</reference>
<organism evidence="1">
    <name type="scientific">Cacopsylla melanoneura</name>
    <dbReference type="NCBI Taxonomy" id="428564"/>
    <lineage>
        <taxon>Eukaryota</taxon>
        <taxon>Metazoa</taxon>
        <taxon>Ecdysozoa</taxon>
        <taxon>Arthropoda</taxon>
        <taxon>Hexapoda</taxon>
        <taxon>Insecta</taxon>
        <taxon>Pterygota</taxon>
        <taxon>Neoptera</taxon>
        <taxon>Paraneoptera</taxon>
        <taxon>Hemiptera</taxon>
        <taxon>Sternorrhyncha</taxon>
        <taxon>Psylloidea</taxon>
        <taxon>Psyllidae</taxon>
        <taxon>Psyllinae</taxon>
        <taxon>Cacopsylla</taxon>
    </lineage>
</organism>
<name>A0A8D8XBU3_9HEMI</name>
<dbReference type="EMBL" id="HBUF01302323">
    <property type="protein sequence ID" value="CAG6691393.1"/>
    <property type="molecule type" value="Transcribed_RNA"/>
</dbReference>
<evidence type="ECO:0000313" key="1">
    <source>
        <dbReference type="EMBL" id="CAG6691393.1"/>
    </source>
</evidence>
<proteinExistence type="predicted"/>
<dbReference type="EMBL" id="HBUF01302322">
    <property type="protein sequence ID" value="CAG6691392.1"/>
    <property type="molecule type" value="Transcribed_RNA"/>
</dbReference>
<protein>
    <submittedName>
        <fullName evidence="1">Uncharacterized protein</fullName>
    </submittedName>
</protein>
<dbReference type="AlphaFoldDB" id="A0A8D8XBU3"/>
<accession>A0A8D8XBU3</accession>